<reference evidence="2 3" key="1">
    <citation type="submission" date="2019-03" db="EMBL/GenBank/DDBJ databases">
        <title>Genomic Encyclopedia of Type Strains, Phase IV (KMG-IV): sequencing the most valuable type-strain genomes for metagenomic binning, comparative biology and taxonomic classification.</title>
        <authorList>
            <person name="Goeker M."/>
        </authorList>
    </citation>
    <scope>NUCLEOTIDE SEQUENCE [LARGE SCALE GENOMIC DNA]</scope>
    <source>
        <strain evidence="2 3">DSM 100433</strain>
    </source>
</reference>
<dbReference type="Pfam" id="PF12697">
    <property type="entry name" value="Abhydrolase_6"/>
    <property type="match status" value="1"/>
</dbReference>
<dbReference type="SUPFAM" id="SSF53474">
    <property type="entry name" value="alpha/beta-Hydrolases"/>
    <property type="match status" value="1"/>
</dbReference>
<dbReference type="Proteomes" id="UP000294682">
    <property type="component" value="Unassembled WGS sequence"/>
</dbReference>
<dbReference type="InterPro" id="IPR000073">
    <property type="entry name" value="AB_hydrolase_1"/>
</dbReference>
<accession>A0A9X8UJC5</accession>
<name>A0A9X8UJC5_9FIRM</name>
<evidence type="ECO:0000313" key="2">
    <source>
        <dbReference type="EMBL" id="TCL43298.1"/>
    </source>
</evidence>
<comment type="caution">
    <text evidence="2">The sequence shown here is derived from an EMBL/GenBank/DDBJ whole genome shotgun (WGS) entry which is preliminary data.</text>
</comment>
<gene>
    <name evidence="2" type="ORF">EDD78_106161</name>
</gene>
<protein>
    <recommendedName>
        <fullName evidence="1">AB hydrolase-1 domain-containing protein</fullName>
    </recommendedName>
</protein>
<dbReference type="Gene3D" id="3.40.50.1820">
    <property type="entry name" value="alpha/beta hydrolase"/>
    <property type="match status" value="1"/>
</dbReference>
<organism evidence="2 3">
    <name type="scientific">Harryflintia acetispora</name>
    <dbReference type="NCBI Taxonomy" id="1849041"/>
    <lineage>
        <taxon>Bacteria</taxon>
        <taxon>Bacillati</taxon>
        <taxon>Bacillota</taxon>
        <taxon>Clostridia</taxon>
        <taxon>Eubacteriales</taxon>
        <taxon>Oscillospiraceae</taxon>
        <taxon>Harryflintia</taxon>
    </lineage>
</organism>
<evidence type="ECO:0000313" key="3">
    <source>
        <dbReference type="Proteomes" id="UP000294682"/>
    </source>
</evidence>
<proteinExistence type="predicted"/>
<feature type="domain" description="AB hydrolase-1" evidence="1">
    <location>
        <begin position="26"/>
        <end position="158"/>
    </location>
</feature>
<dbReference type="InterPro" id="IPR029058">
    <property type="entry name" value="AB_hydrolase_fold"/>
</dbReference>
<dbReference type="EMBL" id="SLUK01000006">
    <property type="protein sequence ID" value="TCL43298.1"/>
    <property type="molecule type" value="Genomic_DNA"/>
</dbReference>
<dbReference type="AlphaFoldDB" id="A0A9X8UJC5"/>
<sequence>MQLIQTEFTIGALPAALWGKGQEEVIVAVHGNFSSKTDTPIRLLAEHAAAKGYQVLSFDLPGHGARREEGIPCKVQTCVWELCGVLRYARERWKRVGLFGCSMGAYFGLLACQGLPLERCLFLSPVVDMQKIIEGMMAQFHVTPGRLRAEGEIPTPIGQTLYWDYYRYVSEHPVTRWDAPTAILCGSGDDMSGRGDIQAFAERFHCKLDVLEGGEHYFHTPGQLAYYEGWLKRNL</sequence>
<dbReference type="RefSeq" id="WP_350308583.1">
    <property type="nucleotide sequence ID" value="NZ_SLUK01000006.1"/>
</dbReference>
<keyword evidence="3" id="KW-1185">Reference proteome</keyword>
<evidence type="ECO:0000259" key="1">
    <source>
        <dbReference type="Pfam" id="PF12697"/>
    </source>
</evidence>